<comment type="caution">
    <text evidence="3">The sequence shown here is derived from an EMBL/GenBank/DDBJ whole genome shotgun (WGS) entry which is preliminary data.</text>
</comment>
<dbReference type="InterPro" id="IPR016047">
    <property type="entry name" value="M23ase_b-sheet_dom"/>
</dbReference>
<sequence>MQIILVHPRLAQARSFTITRKHVLYGLAFSLFMFFGGSSLLAWLAWQTGVMQYIIQPVTNVAGDSQRFVRDNVQEMARRVGELQAQILRLDAVGERVSREAGVKPQEIDFSQPPGRGGQLVVAQEMSLQDLQRSLDSLQRSVESRTDYLSLLEAELLLNRMEKARLPSLPPVAVGYNSSSFGVRIDPITGRQAMHEGVDFVAPVGTPIVAAANGVVIAAEYHHEFGNVIDIDHGEGLISRYAHASRLLVKLNDVVKRGQKIAEVGSTGRSTGSHLHFEVRVNGVPQNPHRFFSATAIAQK</sequence>
<name>A0A368L364_9BURK</name>
<dbReference type="GO" id="GO:0004222">
    <property type="term" value="F:metalloendopeptidase activity"/>
    <property type="evidence" value="ECO:0007669"/>
    <property type="project" value="TreeGrafter"/>
</dbReference>
<evidence type="ECO:0000256" key="1">
    <source>
        <dbReference type="SAM" id="Phobius"/>
    </source>
</evidence>
<protein>
    <submittedName>
        <fullName evidence="3">M23 family peptidase</fullName>
    </submittedName>
</protein>
<dbReference type="InterPro" id="IPR050570">
    <property type="entry name" value="Cell_wall_metabolism_enzyme"/>
</dbReference>
<accession>A0A368L364</accession>
<keyword evidence="1" id="KW-1133">Transmembrane helix</keyword>
<dbReference type="CDD" id="cd12797">
    <property type="entry name" value="M23_peptidase"/>
    <property type="match status" value="1"/>
</dbReference>
<dbReference type="PANTHER" id="PTHR21666:SF291">
    <property type="entry name" value="STAGE II SPORULATION PROTEIN Q"/>
    <property type="match status" value="1"/>
</dbReference>
<keyword evidence="1" id="KW-0472">Membrane</keyword>
<evidence type="ECO:0000313" key="4">
    <source>
        <dbReference type="Proteomes" id="UP000252357"/>
    </source>
</evidence>
<evidence type="ECO:0000259" key="2">
    <source>
        <dbReference type="Pfam" id="PF01551"/>
    </source>
</evidence>
<dbReference type="InterPro" id="IPR011055">
    <property type="entry name" value="Dup_hybrid_motif"/>
</dbReference>
<dbReference type="Proteomes" id="UP000252357">
    <property type="component" value="Unassembled WGS sequence"/>
</dbReference>
<feature type="transmembrane region" description="Helical" evidence="1">
    <location>
        <begin position="23"/>
        <end position="46"/>
    </location>
</feature>
<keyword evidence="1" id="KW-0812">Transmembrane</keyword>
<dbReference type="Pfam" id="PF01551">
    <property type="entry name" value="Peptidase_M23"/>
    <property type="match status" value="1"/>
</dbReference>
<dbReference type="SUPFAM" id="SSF51261">
    <property type="entry name" value="Duplicated hybrid motif"/>
    <property type="match status" value="1"/>
</dbReference>
<dbReference type="AlphaFoldDB" id="A0A368L364"/>
<proteinExistence type="predicted"/>
<dbReference type="RefSeq" id="WP_114403030.1">
    <property type="nucleotide sequence ID" value="NZ_QPGB01000003.1"/>
</dbReference>
<gene>
    <name evidence="3" type="ORF">DU000_08895</name>
</gene>
<keyword evidence="4" id="KW-1185">Reference proteome</keyword>
<dbReference type="EMBL" id="QPGB01000003">
    <property type="protein sequence ID" value="RCS57548.1"/>
    <property type="molecule type" value="Genomic_DNA"/>
</dbReference>
<dbReference type="FunFam" id="2.70.70.10:FF:000006">
    <property type="entry name" value="M23 family peptidase"/>
    <property type="match status" value="1"/>
</dbReference>
<evidence type="ECO:0000313" key="3">
    <source>
        <dbReference type="EMBL" id="RCS57548.1"/>
    </source>
</evidence>
<dbReference type="PANTHER" id="PTHR21666">
    <property type="entry name" value="PEPTIDASE-RELATED"/>
    <property type="match status" value="1"/>
</dbReference>
<dbReference type="Gene3D" id="2.70.70.10">
    <property type="entry name" value="Glucose Permease (Domain IIA)"/>
    <property type="match status" value="1"/>
</dbReference>
<organism evidence="3 4">
    <name type="scientific">Parvibium lacunae</name>
    <dbReference type="NCBI Taxonomy" id="1888893"/>
    <lineage>
        <taxon>Bacteria</taxon>
        <taxon>Pseudomonadati</taxon>
        <taxon>Pseudomonadota</taxon>
        <taxon>Betaproteobacteria</taxon>
        <taxon>Burkholderiales</taxon>
        <taxon>Alcaligenaceae</taxon>
        <taxon>Parvibium</taxon>
    </lineage>
</organism>
<dbReference type="OrthoDB" id="9815245at2"/>
<feature type="domain" description="M23ase beta-sheet core" evidence="2">
    <location>
        <begin position="194"/>
        <end position="288"/>
    </location>
</feature>
<reference evidence="3 4" key="1">
    <citation type="journal article" date="2018" name="Int. J. Syst. Evol. Microbiol.">
        <title>Parvibium lacunae gen. nov., sp. nov., a new member of the family Alcaligenaceae isolated from a freshwater pond.</title>
        <authorList>
            <person name="Chen W.M."/>
            <person name="Xie P.B."/>
            <person name="Hsu M.Y."/>
            <person name="Sheu S.Y."/>
        </authorList>
    </citation>
    <scope>NUCLEOTIDE SEQUENCE [LARGE SCALE GENOMIC DNA]</scope>
    <source>
        <strain evidence="3 4">KMB9</strain>
    </source>
</reference>